<evidence type="ECO:0000256" key="3">
    <source>
        <dbReference type="ARBA" id="ARBA00022679"/>
    </source>
</evidence>
<organism evidence="9 10">
    <name type="scientific">Massilia cavernae</name>
    <dbReference type="NCBI Taxonomy" id="2320864"/>
    <lineage>
        <taxon>Bacteria</taxon>
        <taxon>Pseudomonadati</taxon>
        <taxon>Pseudomonadota</taxon>
        <taxon>Betaproteobacteria</taxon>
        <taxon>Burkholderiales</taxon>
        <taxon>Oxalobacteraceae</taxon>
        <taxon>Telluria group</taxon>
        <taxon>Massilia</taxon>
    </lineage>
</organism>
<evidence type="ECO:0000256" key="7">
    <source>
        <dbReference type="ARBA" id="ARBA00023012"/>
    </source>
</evidence>
<dbReference type="PRINTS" id="PR00344">
    <property type="entry name" value="BCTRLSENSOR"/>
</dbReference>
<dbReference type="InterPro" id="IPR003594">
    <property type="entry name" value="HATPase_dom"/>
</dbReference>
<proteinExistence type="predicted"/>
<keyword evidence="5" id="KW-0418">Kinase</keyword>
<feature type="domain" description="Histidine kinase" evidence="8">
    <location>
        <begin position="1"/>
        <end position="167"/>
    </location>
</feature>
<dbReference type="RefSeq" id="WP_119812247.1">
    <property type="nucleotide sequence ID" value="NZ_QYUP01000145.1"/>
</dbReference>
<sequence length="171" mass="18367">MLVRLRAWIANNAGQPQRLALNPLLHEVARILRVEVHMRDTELRLQLCDTVPEVVADGVQIQQVTLNLVLNALDALQQMAPEQRRVTIRSARNAAGGADVCVSDCGPGLSGIVAERLFEPFFSTKPDGLGVGLSISRSILERHGGTLEVEQPACGGALFRFSLPSAAAPSP</sequence>
<keyword evidence="6" id="KW-0067">ATP-binding</keyword>
<dbReference type="SMART" id="SM00387">
    <property type="entry name" value="HATPase_c"/>
    <property type="match status" value="1"/>
</dbReference>
<dbReference type="GO" id="GO:0004673">
    <property type="term" value="F:protein histidine kinase activity"/>
    <property type="evidence" value="ECO:0007669"/>
    <property type="project" value="UniProtKB-EC"/>
</dbReference>
<dbReference type="EC" id="2.7.13.3" evidence="2"/>
<evidence type="ECO:0000313" key="10">
    <source>
        <dbReference type="Proteomes" id="UP000284006"/>
    </source>
</evidence>
<keyword evidence="10" id="KW-1185">Reference proteome</keyword>
<accession>A0A418XGL7</accession>
<gene>
    <name evidence="9" type="ORF">D3872_18770</name>
</gene>
<evidence type="ECO:0000256" key="6">
    <source>
        <dbReference type="ARBA" id="ARBA00022840"/>
    </source>
</evidence>
<evidence type="ECO:0000313" key="9">
    <source>
        <dbReference type="EMBL" id="RJG11613.1"/>
    </source>
</evidence>
<evidence type="ECO:0000256" key="2">
    <source>
        <dbReference type="ARBA" id="ARBA00012438"/>
    </source>
</evidence>
<reference evidence="9 10" key="1">
    <citation type="submission" date="2018-09" db="EMBL/GenBank/DDBJ databases">
        <authorList>
            <person name="Zhu H."/>
        </authorList>
    </citation>
    <scope>NUCLEOTIDE SEQUENCE [LARGE SCALE GENOMIC DNA]</scope>
    <source>
        <strain evidence="9 10">K1S02-61</strain>
    </source>
</reference>
<dbReference type="InterPro" id="IPR005467">
    <property type="entry name" value="His_kinase_dom"/>
</dbReference>
<dbReference type="Pfam" id="PF02518">
    <property type="entry name" value="HATPase_c"/>
    <property type="match status" value="1"/>
</dbReference>
<dbReference type="PANTHER" id="PTHR43065:SF46">
    <property type="entry name" value="C4-DICARBOXYLATE TRANSPORT SENSOR PROTEIN DCTB"/>
    <property type="match status" value="1"/>
</dbReference>
<comment type="caution">
    <text evidence="9">The sequence shown here is derived from an EMBL/GenBank/DDBJ whole genome shotgun (WGS) entry which is preliminary data.</text>
</comment>
<dbReference type="GO" id="GO:0000160">
    <property type="term" value="P:phosphorelay signal transduction system"/>
    <property type="evidence" value="ECO:0007669"/>
    <property type="project" value="UniProtKB-KW"/>
</dbReference>
<keyword evidence="4" id="KW-0547">Nucleotide-binding</keyword>
<dbReference type="AlphaFoldDB" id="A0A418XGL7"/>
<dbReference type="InterPro" id="IPR004358">
    <property type="entry name" value="Sig_transdc_His_kin-like_C"/>
</dbReference>
<dbReference type="PANTHER" id="PTHR43065">
    <property type="entry name" value="SENSOR HISTIDINE KINASE"/>
    <property type="match status" value="1"/>
</dbReference>
<keyword evidence="7" id="KW-0902">Two-component regulatory system</keyword>
<dbReference type="InterPro" id="IPR036890">
    <property type="entry name" value="HATPase_C_sf"/>
</dbReference>
<dbReference type="Gene3D" id="3.30.565.10">
    <property type="entry name" value="Histidine kinase-like ATPase, C-terminal domain"/>
    <property type="match status" value="1"/>
</dbReference>
<evidence type="ECO:0000256" key="5">
    <source>
        <dbReference type="ARBA" id="ARBA00022777"/>
    </source>
</evidence>
<comment type="catalytic activity">
    <reaction evidence="1">
        <text>ATP + protein L-histidine = ADP + protein N-phospho-L-histidine.</text>
        <dbReference type="EC" id="2.7.13.3"/>
    </reaction>
</comment>
<keyword evidence="3" id="KW-0808">Transferase</keyword>
<evidence type="ECO:0000256" key="1">
    <source>
        <dbReference type="ARBA" id="ARBA00000085"/>
    </source>
</evidence>
<evidence type="ECO:0000256" key="4">
    <source>
        <dbReference type="ARBA" id="ARBA00022741"/>
    </source>
</evidence>
<dbReference type="Proteomes" id="UP000284006">
    <property type="component" value="Unassembled WGS sequence"/>
</dbReference>
<dbReference type="SUPFAM" id="SSF55874">
    <property type="entry name" value="ATPase domain of HSP90 chaperone/DNA topoisomerase II/histidine kinase"/>
    <property type="match status" value="1"/>
</dbReference>
<dbReference type="PROSITE" id="PS50109">
    <property type="entry name" value="HIS_KIN"/>
    <property type="match status" value="1"/>
</dbReference>
<evidence type="ECO:0000259" key="8">
    <source>
        <dbReference type="PROSITE" id="PS50109"/>
    </source>
</evidence>
<name>A0A418XGL7_9BURK</name>
<dbReference type="EMBL" id="QYUP01000145">
    <property type="protein sequence ID" value="RJG11613.1"/>
    <property type="molecule type" value="Genomic_DNA"/>
</dbReference>
<dbReference type="GO" id="GO:0005524">
    <property type="term" value="F:ATP binding"/>
    <property type="evidence" value="ECO:0007669"/>
    <property type="project" value="UniProtKB-KW"/>
</dbReference>
<protein>
    <recommendedName>
        <fullName evidence="2">histidine kinase</fullName>
        <ecNumber evidence="2">2.7.13.3</ecNumber>
    </recommendedName>
</protein>